<reference evidence="1" key="1">
    <citation type="submission" date="2020-09" db="EMBL/GenBank/DDBJ databases">
        <title>Genome-Enabled Discovery of Anthraquinone Biosynthesis in Senna tora.</title>
        <authorList>
            <person name="Kang S.-H."/>
            <person name="Pandey R.P."/>
            <person name="Lee C.-M."/>
            <person name="Sim J.-S."/>
            <person name="Jeong J.-T."/>
            <person name="Choi B.-S."/>
            <person name="Jung M."/>
            <person name="Ginzburg D."/>
            <person name="Zhao K."/>
            <person name="Won S.Y."/>
            <person name="Oh T.-J."/>
            <person name="Yu Y."/>
            <person name="Kim N.-H."/>
            <person name="Lee O.R."/>
            <person name="Lee T.-H."/>
            <person name="Bashyal P."/>
            <person name="Kim T.-S."/>
            <person name="Lee W.-H."/>
            <person name="Kawkins C."/>
            <person name="Kim C.-K."/>
            <person name="Kim J.S."/>
            <person name="Ahn B.O."/>
            <person name="Rhee S.Y."/>
            <person name="Sohng J.K."/>
        </authorList>
    </citation>
    <scope>NUCLEOTIDE SEQUENCE</scope>
    <source>
        <tissue evidence="1">Leaf</tissue>
    </source>
</reference>
<organism evidence="1 2">
    <name type="scientific">Senna tora</name>
    <dbReference type="NCBI Taxonomy" id="362788"/>
    <lineage>
        <taxon>Eukaryota</taxon>
        <taxon>Viridiplantae</taxon>
        <taxon>Streptophyta</taxon>
        <taxon>Embryophyta</taxon>
        <taxon>Tracheophyta</taxon>
        <taxon>Spermatophyta</taxon>
        <taxon>Magnoliopsida</taxon>
        <taxon>eudicotyledons</taxon>
        <taxon>Gunneridae</taxon>
        <taxon>Pentapetalae</taxon>
        <taxon>rosids</taxon>
        <taxon>fabids</taxon>
        <taxon>Fabales</taxon>
        <taxon>Fabaceae</taxon>
        <taxon>Caesalpinioideae</taxon>
        <taxon>Cassia clade</taxon>
        <taxon>Senna</taxon>
    </lineage>
</organism>
<accession>A0A835C934</accession>
<dbReference type="AlphaFoldDB" id="A0A835C934"/>
<evidence type="ECO:0000313" key="2">
    <source>
        <dbReference type="Proteomes" id="UP000634136"/>
    </source>
</evidence>
<dbReference type="Proteomes" id="UP000634136">
    <property type="component" value="Unassembled WGS sequence"/>
</dbReference>
<dbReference type="EMBL" id="JAAIUW010000005">
    <property type="protein sequence ID" value="KAF7832682.1"/>
    <property type="molecule type" value="Genomic_DNA"/>
</dbReference>
<keyword evidence="2" id="KW-1185">Reference proteome</keyword>
<proteinExistence type="predicted"/>
<gene>
    <name evidence="1" type="ORF">G2W53_015015</name>
</gene>
<protein>
    <submittedName>
        <fullName evidence="1">Uncharacterized protein</fullName>
    </submittedName>
</protein>
<comment type="caution">
    <text evidence="1">The sequence shown here is derived from an EMBL/GenBank/DDBJ whole genome shotgun (WGS) entry which is preliminary data.</text>
</comment>
<evidence type="ECO:0000313" key="1">
    <source>
        <dbReference type="EMBL" id="KAF7832682.1"/>
    </source>
</evidence>
<sequence>MATGQISRRRRLVAADRAGENAEVLRESEGDEASIAAEEEVFGLEVSEGNLLLYTVRIFHSLSLIYPNKFIGRFSLSLAQPLKHSHRRQKLSSSKEDLWPPDRSIGAVVSLHQIPRRCRLVATDLAGENAEVLRESEREEASTAAEGEVFGLEHPFTLSGENAEVLQESEREEASTTAEEEVFGLEVSEGNLLLYTVRIFHRFGTTGTIDNDFDISRLSFVLPLMLSLLVASLSLAQSLKHSHRRQKLSPSKEDPWPPDRSLGAVVALHQISRHCRLVAADLAGENAKVLRESEGEVAYAFAEEEMFGLEVSEGNLLLYSV</sequence>
<name>A0A835C934_9FABA</name>